<organism evidence="1">
    <name type="scientific">Anopheles sinensis</name>
    <name type="common">Mosquito</name>
    <dbReference type="NCBI Taxonomy" id="74873"/>
    <lineage>
        <taxon>Eukaryota</taxon>
        <taxon>Metazoa</taxon>
        <taxon>Ecdysozoa</taxon>
        <taxon>Arthropoda</taxon>
        <taxon>Hexapoda</taxon>
        <taxon>Insecta</taxon>
        <taxon>Pterygota</taxon>
        <taxon>Neoptera</taxon>
        <taxon>Endopterygota</taxon>
        <taxon>Diptera</taxon>
        <taxon>Nematocera</taxon>
        <taxon>Culicoidea</taxon>
        <taxon>Culicidae</taxon>
        <taxon>Anophelinae</taxon>
        <taxon>Anopheles</taxon>
    </lineage>
</organism>
<gene>
    <name evidence="1" type="ORF">ZHAS_00018425</name>
</gene>
<sequence length="76" mass="8370">MSNPRTIVQRVDRSISIGTQYSSQRSSTIESTLNSTVPFAGVSLRHGALLTGKWCSSRFCPTDDCGSIRPLRLLRV</sequence>
<dbReference type="AlphaFoldDB" id="A0A084WJK5"/>
<dbReference type="EnsemblMetazoa" id="ASIC018425-RA">
    <property type="protein sequence ID" value="ASIC018425-PA"/>
    <property type="gene ID" value="ASIC018425"/>
</dbReference>
<dbReference type="Proteomes" id="UP000030765">
    <property type="component" value="Unassembled WGS sequence"/>
</dbReference>
<evidence type="ECO:0000313" key="1">
    <source>
        <dbReference type="EMBL" id="KFB50399.1"/>
    </source>
</evidence>
<evidence type="ECO:0000313" key="3">
    <source>
        <dbReference type="Proteomes" id="UP000030765"/>
    </source>
</evidence>
<protein>
    <submittedName>
        <fullName evidence="1 2">Uncharacterized protein</fullName>
    </submittedName>
</protein>
<evidence type="ECO:0000313" key="2">
    <source>
        <dbReference type="EnsemblMetazoa" id="ASIC018425-PA"/>
    </source>
</evidence>
<keyword evidence="3" id="KW-1185">Reference proteome</keyword>
<reference evidence="2" key="2">
    <citation type="submission" date="2020-05" db="UniProtKB">
        <authorList>
            <consortium name="EnsemblMetazoa"/>
        </authorList>
    </citation>
    <scope>IDENTIFICATION</scope>
</reference>
<dbReference type="EMBL" id="KE525348">
    <property type="protein sequence ID" value="KFB50399.1"/>
    <property type="molecule type" value="Genomic_DNA"/>
</dbReference>
<dbReference type="EMBL" id="ATLV01024037">
    <property type="status" value="NOT_ANNOTATED_CDS"/>
    <property type="molecule type" value="Genomic_DNA"/>
</dbReference>
<dbReference type="VEuPathDB" id="VectorBase:ASIC018425"/>
<proteinExistence type="predicted"/>
<name>A0A084WJK5_ANOSI</name>
<reference evidence="1 3" key="1">
    <citation type="journal article" date="2014" name="BMC Genomics">
        <title>Genome sequence of Anopheles sinensis provides insight into genetics basis of mosquito competence for malaria parasites.</title>
        <authorList>
            <person name="Zhou D."/>
            <person name="Zhang D."/>
            <person name="Ding G."/>
            <person name="Shi L."/>
            <person name="Hou Q."/>
            <person name="Ye Y."/>
            <person name="Xu Y."/>
            <person name="Zhou H."/>
            <person name="Xiong C."/>
            <person name="Li S."/>
            <person name="Yu J."/>
            <person name="Hong S."/>
            <person name="Yu X."/>
            <person name="Zou P."/>
            <person name="Chen C."/>
            <person name="Chang X."/>
            <person name="Wang W."/>
            <person name="Lv Y."/>
            <person name="Sun Y."/>
            <person name="Ma L."/>
            <person name="Shen B."/>
            <person name="Zhu C."/>
        </authorList>
    </citation>
    <scope>NUCLEOTIDE SEQUENCE [LARGE SCALE GENOMIC DNA]</scope>
</reference>
<accession>A0A084WJK5</accession>